<accession>A0ABY4WL86</accession>
<dbReference type="InterPro" id="IPR051472">
    <property type="entry name" value="T3SS_Stator/FliH"/>
</dbReference>
<proteinExistence type="inferred from homology"/>
<keyword evidence="10" id="KW-0966">Cell projection</keyword>
<evidence type="ECO:0000256" key="2">
    <source>
        <dbReference type="ARBA" id="ARBA00006602"/>
    </source>
</evidence>
<comment type="function">
    <text evidence="1">Needed for flagellar regrowth and assembly.</text>
</comment>
<feature type="domain" description="Flagellar assembly protein FliH/Type III secretion system HrpE" evidence="9">
    <location>
        <begin position="131"/>
        <end position="257"/>
    </location>
</feature>
<dbReference type="InterPro" id="IPR018035">
    <property type="entry name" value="Flagellar_FliH/T3SS_HrpE"/>
</dbReference>
<gene>
    <name evidence="10" type="primary">fliH</name>
    <name evidence="10" type="ORF">NDK47_11880</name>
</gene>
<keyword evidence="3" id="KW-0813">Transport</keyword>
<keyword evidence="10" id="KW-0969">Cilium</keyword>
<keyword evidence="11" id="KW-1185">Reference proteome</keyword>
<dbReference type="Proteomes" id="UP001056500">
    <property type="component" value="Chromosome"/>
</dbReference>
<dbReference type="PANTHER" id="PTHR34982">
    <property type="entry name" value="YOP PROTEINS TRANSLOCATION PROTEIN L"/>
    <property type="match status" value="1"/>
</dbReference>
<evidence type="ECO:0000256" key="5">
    <source>
        <dbReference type="ARBA" id="ARBA00022927"/>
    </source>
</evidence>
<feature type="coiled-coil region" evidence="8">
    <location>
        <begin position="45"/>
        <end position="84"/>
    </location>
</feature>
<name>A0ABY4WL86_9BACL</name>
<evidence type="ECO:0000256" key="8">
    <source>
        <dbReference type="SAM" id="Coils"/>
    </source>
</evidence>
<evidence type="ECO:0000256" key="7">
    <source>
        <dbReference type="NCBIfam" id="TIGR03825"/>
    </source>
</evidence>
<keyword evidence="10" id="KW-0282">Flagellum</keyword>
<evidence type="ECO:0000256" key="1">
    <source>
        <dbReference type="ARBA" id="ARBA00003041"/>
    </source>
</evidence>
<evidence type="ECO:0000313" key="10">
    <source>
        <dbReference type="EMBL" id="USG67925.1"/>
    </source>
</evidence>
<keyword evidence="5" id="KW-0653">Protein transport</keyword>
<dbReference type="Pfam" id="PF02108">
    <property type="entry name" value="FliH"/>
    <property type="match status" value="1"/>
</dbReference>
<dbReference type="RefSeq" id="WP_251875037.1">
    <property type="nucleotide sequence ID" value="NZ_CP098755.1"/>
</dbReference>
<evidence type="ECO:0000259" key="9">
    <source>
        <dbReference type="Pfam" id="PF02108"/>
    </source>
</evidence>
<dbReference type="EMBL" id="CP098755">
    <property type="protein sequence ID" value="USG67925.1"/>
    <property type="molecule type" value="Genomic_DNA"/>
</dbReference>
<keyword evidence="6" id="KW-1006">Bacterial flagellum protein export</keyword>
<comment type="similarity">
    <text evidence="2">Belongs to the FliH family.</text>
</comment>
<evidence type="ECO:0000256" key="3">
    <source>
        <dbReference type="ARBA" id="ARBA00022448"/>
    </source>
</evidence>
<evidence type="ECO:0000256" key="4">
    <source>
        <dbReference type="ARBA" id="ARBA00022795"/>
    </source>
</evidence>
<keyword evidence="4" id="KW-1005">Bacterial flagellum biogenesis</keyword>
<keyword evidence="8" id="KW-0175">Coiled coil</keyword>
<reference evidence="10" key="1">
    <citation type="submission" date="2022-06" db="EMBL/GenBank/DDBJ databases">
        <title>Genome sequencing of Brevibacillus sp. BB3-R1.</title>
        <authorList>
            <person name="Heo J."/>
            <person name="Lee D."/>
            <person name="Won M."/>
            <person name="Han B.-H."/>
            <person name="Hong S.-B."/>
            <person name="Kwon S.-W."/>
        </authorList>
    </citation>
    <scope>NUCLEOTIDE SEQUENCE</scope>
    <source>
        <strain evidence="10">BB3-R1</strain>
    </source>
</reference>
<evidence type="ECO:0000256" key="6">
    <source>
        <dbReference type="ARBA" id="ARBA00023225"/>
    </source>
</evidence>
<organism evidence="10 11">
    <name type="scientific">Brevibacillus ruminantium</name>
    <dbReference type="NCBI Taxonomy" id="2950604"/>
    <lineage>
        <taxon>Bacteria</taxon>
        <taxon>Bacillati</taxon>
        <taxon>Bacillota</taxon>
        <taxon>Bacilli</taxon>
        <taxon>Bacillales</taxon>
        <taxon>Paenibacillaceae</taxon>
        <taxon>Brevibacillus</taxon>
    </lineage>
</organism>
<evidence type="ECO:0000313" key="11">
    <source>
        <dbReference type="Proteomes" id="UP001056500"/>
    </source>
</evidence>
<dbReference type="PANTHER" id="PTHR34982:SF1">
    <property type="entry name" value="FLAGELLAR ASSEMBLY PROTEIN FLIH"/>
    <property type="match status" value="1"/>
</dbReference>
<dbReference type="NCBIfam" id="TIGR03825">
    <property type="entry name" value="FliH_bacil"/>
    <property type="match status" value="1"/>
</dbReference>
<protein>
    <recommendedName>
        <fullName evidence="7">Flagellar assembly protein FliH</fullName>
    </recommendedName>
</protein>
<sequence length="272" mass="30955">MISLSRILKLSHYQTSEEAFLLSVSVSKLQTVDSPEKLQENVQIVKNAEEEAKIILQDAEETAQRLLREAMEQTEKMRQEALTEMDEWWENKRHEAAALFSQTEEEARKQGFLAGHQAGKQEAWEEEREKVEEAGKLLNFAHQEKERIIAEAEPFLVELSIDIAKKILGAELVTSPESVLEIVKDTLRRSRVHGEISVCVHQRHFNFVQEHRAQLLAILDGQAELSIYPDHSVDEGGCIIRTPLGSVDARIDTQLTEIRQALLEIAKGSEIR</sequence>
<dbReference type="InterPro" id="IPR022524">
    <property type="entry name" value="FliH_Bacilli"/>
</dbReference>